<accession>A0A4U1FRL0</accession>
<proteinExistence type="predicted"/>
<gene>
    <name evidence="2" type="ORF">EI555_009111</name>
</gene>
<evidence type="ECO:0000256" key="1">
    <source>
        <dbReference type="SAM" id="MobiDB-lite"/>
    </source>
</evidence>
<evidence type="ECO:0000313" key="3">
    <source>
        <dbReference type="Proteomes" id="UP000308365"/>
    </source>
</evidence>
<reference evidence="3" key="1">
    <citation type="journal article" date="2019" name="IScience">
        <title>Narwhal Genome Reveals Long-Term Low Genetic Diversity despite Current Large Abundance Size.</title>
        <authorList>
            <person name="Westbury M.V."/>
            <person name="Petersen B."/>
            <person name="Garde E."/>
            <person name="Heide-Jorgensen M.P."/>
            <person name="Lorenzen E.D."/>
        </authorList>
    </citation>
    <scope>NUCLEOTIDE SEQUENCE [LARGE SCALE GENOMIC DNA]</scope>
</reference>
<dbReference type="EMBL" id="RWIC01000018">
    <property type="protein sequence ID" value="TKC52935.1"/>
    <property type="molecule type" value="Genomic_DNA"/>
</dbReference>
<evidence type="ECO:0000313" key="2">
    <source>
        <dbReference type="EMBL" id="TKC52935.1"/>
    </source>
</evidence>
<name>A0A4U1FRL0_MONMO</name>
<dbReference type="AlphaFoldDB" id="A0A4U1FRL0"/>
<sequence length="61" mass="6480">MNFQNQVSRCQLLNMANVIVHYLDSLCGAGTAGLSPTSRRAAPSPTGLGRHWILPSSAGKQ</sequence>
<comment type="caution">
    <text evidence="2">The sequence shown here is derived from an EMBL/GenBank/DDBJ whole genome shotgun (WGS) entry which is preliminary data.</text>
</comment>
<organism evidence="2 3">
    <name type="scientific">Monodon monoceros</name>
    <name type="common">Narwhal</name>
    <name type="synonym">Ceratodon monodon</name>
    <dbReference type="NCBI Taxonomy" id="40151"/>
    <lineage>
        <taxon>Eukaryota</taxon>
        <taxon>Metazoa</taxon>
        <taxon>Chordata</taxon>
        <taxon>Craniata</taxon>
        <taxon>Vertebrata</taxon>
        <taxon>Euteleostomi</taxon>
        <taxon>Mammalia</taxon>
        <taxon>Eutheria</taxon>
        <taxon>Laurasiatheria</taxon>
        <taxon>Artiodactyla</taxon>
        <taxon>Whippomorpha</taxon>
        <taxon>Cetacea</taxon>
        <taxon>Odontoceti</taxon>
        <taxon>Monodontidae</taxon>
        <taxon>Monodon</taxon>
    </lineage>
</organism>
<dbReference type="Proteomes" id="UP000308365">
    <property type="component" value="Unassembled WGS sequence"/>
</dbReference>
<protein>
    <submittedName>
        <fullName evidence="2">Uncharacterized protein</fullName>
    </submittedName>
</protein>
<feature type="region of interest" description="Disordered" evidence="1">
    <location>
        <begin position="33"/>
        <end position="61"/>
    </location>
</feature>